<evidence type="ECO:0000313" key="3">
    <source>
        <dbReference type="Proteomes" id="UP000007014"/>
    </source>
</evidence>
<dbReference type="HOGENOM" id="CLU_883854_0_0_1"/>
<reference evidence="2 3" key="1">
    <citation type="journal article" date="2004" name="Nature">
        <title>Genome sequence of the ultrasmall unicellular red alga Cyanidioschyzon merolae 10D.</title>
        <authorList>
            <person name="Matsuzaki M."/>
            <person name="Misumi O."/>
            <person name="Shin-i T."/>
            <person name="Maruyama S."/>
            <person name="Takahara M."/>
            <person name="Miyagishima S."/>
            <person name="Mori T."/>
            <person name="Nishida K."/>
            <person name="Yagisawa F."/>
            <person name="Nishida K."/>
            <person name="Yoshida Y."/>
            <person name="Nishimura Y."/>
            <person name="Nakao S."/>
            <person name="Kobayashi T."/>
            <person name="Momoyama Y."/>
            <person name="Higashiyama T."/>
            <person name="Minoda A."/>
            <person name="Sano M."/>
            <person name="Nomoto H."/>
            <person name="Oishi K."/>
            <person name="Hayashi H."/>
            <person name="Ohta F."/>
            <person name="Nishizaka S."/>
            <person name="Haga S."/>
            <person name="Miura S."/>
            <person name="Morishita T."/>
            <person name="Kabeya Y."/>
            <person name="Terasawa K."/>
            <person name="Suzuki Y."/>
            <person name="Ishii Y."/>
            <person name="Asakawa S."/>
            <person name="Takano H."/>
            <person name="Ohta N."/>
            <person name="Kuroiwa H."/>
            <person name="Tanaka K."/>
            <person name="Shimizu N."/>
            <person name="Sugano S."/>
            <person name="Sato N."/>
            <person name="Nozaki H."/>
            <person name="Ogasawara N."/>
            <person name="Kohara Y."/>
            <person name="Kuroiwa T."/>
        </authorList>
    </citation>
    <scope>NUCLEOTIDE SEQUENCE [LARGE SCALE GENOMIC DNA]</scope>
    <source>
        <strain evidence="2 3">10D</strain>
    </source>
</reference>
<keyword evidence="3" id="KW-1185">Reference proteome</keyword>
<sequence length="315" mass="33455">MGELQGAQNVRDSRDPDSADADSPVFGEGADEAVHVPPLTDAKYDARETQMPFVPAERPTLCTKRPPPHQSADIQDCASNRIASDAPSKALASEQETEFSSSNASGGASKELGENTNANGESAVTDMMYRSSRTGRDALPAVASQLPRRKRGRPRKEELLARKLRPGGEPGYPDGTASHTRWRTSASAVDIPRTVHIMYDYPEPKSRSIDQSRLDSLAQATAAKALASLAHGRTTTKSLPAVSIGEPCPAGTALRVLPLLRRAGQGTTFFADGSVGALSAEQSAPAIEQRKMSDQVVELVSKSAAPSNPRSPEKS</sequence>
<evidence type="ECO:0000256" key="1">
    <source>
        <dbReference type="SAM" id="MobiDB-lite"/>
    </source>
</evidence>
<feature type="compositionally biased region" description="Polar residues" evidence="1">
    <location>
        <begin position="1"/>
        <end position="10"/>
    </location>
</feature>
<accession>M1V4J3</accession>
<name>M1V4J3_CYAM1</name>
<dbReference type="AlphaFoldDB" id="M1V4J3"/>
<feature type="region of interest" description="Disordered" evidence="1">
    <location>
        <begin position="289"/>
        <end position="315"/>
    </location>
</feature>
<dbReference type="Gramene" id="CMF040CT">
    <property type="protein sequence ID" value="CMF040CT"/>
    <property type="gene ID" value="CMF040C"/>
</dbReference>
<dbReference type="Proteomes" id="UP000007014">
    <property type="component" value="Chromosome 6"/>
</dbReference>
<feature type="compositionally biased region" description="Polar residues" evidence="1">
    <location>
        <begin position="304"/>
        <end position="315"/>
    </location>
</feature>
<evidence type="ECO:0000313" key="2">
    <source>
        <dbReference type="EMBL" id="BAM79425.1"/>
    </source>
</evidence>
<dbReference type="RefSeq" id="XP_005535711.1">
    <property type="nucleotide sequence ID" value="XM_005535654.1"/>
</dbReference>
<reference evidence="2 3" key="2">
    <citation type="journal article" date="2007" name="BMC Biol.">
        <title>A 100%-complete sequence reveals unusually simple genomic features in the hot-spring red alga Cyanidioschyzon merolae.</title>
        <authorList>
            <person name="Nozaki H."/>
            <person name="Takano H."/>
            <person name="Misumi O."/>
            <person name="Terasawa K."/>
            <person name="Matsuzaki M."/>
            <person name="Maruyama S."/>
            <person name="Nishida K."/>
            <person name="Yagisawa F."/>
            <person name="Yoshida Y."/>
            <person name="Fujiwara T."/>
            <person name="Takio S."/>
            <person name="Tamura K."/>
            <person name="Chung S.J."/>
            <person name="Nakamura S."/>
            <person name="Kuroiwa H."/>
            <person name="Tanaka K."/>
            <person name="Sato N."/>
            <person name="Kuroiwa T."/>
        </authorList>
    </citation>
    <scope>NUCLEOTIDE SEQUENCE [LARGE SCALE GENOMIC DNA]</scope>
    <source>
        <strain evidence="2 3">10D</strain>
    </source>
</reference>
<protein>
    <submittedName>
        <fullName evidence="2">Uncharacterized protein</fullName>
    </submittedName>
</protein>
<dbReference type="OrthoDB" id="10661411at2759"/>
<organism evidence="2 3">
    <name type="scientific">Cyanidioschyzon merolae (strain NIES-3377 / 10D)</name>
    <name type="common">Unicellular red alga</name>
    <dbReference type="NCBI Taxonomy" id="280699"/>
    <lineage>
        <taxon>Eukaryota</taxon>
        <taxon>Rhodophyta</taxon>
        <taxon>Bangiophyceae</taxon>
        <taxon>Cyanidiales</taxon>
        <taxon>Cyanidiaceae</taxon>
        <taxon>Cyanidioschyzon</taxon>
    </lineage>
</organism>
<dbReference type="GeneID" id="16993091"/>
<dbReference type="KEGG" id="cme:CYME_CMF040C"/>
<dbReference type="EMBL" id="AP006488">
    <property type="protein sequence ID" value="BAM79425.1"/>
    <property type="molecule type" value="Genomic_DNA"/>
</dbReference>
<gene>
    <name evidence="2" type="ORF">CYME_CMF040C</name>
</gene>
<proteinExistence type="predicted"/>
<feature type="region of interest" description="Disordered" evidence="1">
    <location>
        <begin position="52"/>
        <end position="181"/>
    </location>
</feature>
<feature type="region of interest" description="Disordered" evidence="1">
    <location>
        <begin position="1"/>
        <end position="38"/>
    </location>
</feature>